<evidence type="ECO:0000256" key="5">
    <source>
        <dbReference type="ARBA" id="ARBA00022989"/>
    </source>
</evidence>
<feature type="region of interest" description="Disordered" evidence="8">
    <location>
        <begin position="1"/>
        <end position="24"/>
    </location>
</feature>
<evidence type="ECO:0000313" key="9">
    <source>
        <dbReference type="EMBL" id="KAK0959970.1"/>
    </source>
</evidence>
<sequence length="424" mass="45548">MADEKKRDDGLAIEMGEDRSTNGHAFDAQPKPILQTNSAPALGSVTNNPAISIAAYCGSSILMTVTNKYVLSGTNFNLNFMLLAVQSIVCIIAIQSCKQASLITFRDFHIDEARKWFPISLLLIGMIYTSTKALQFLSIPVYTIFKNLTIILIAYGEVLWFGGSVTSMQLLSFGLMVLSSVIAAWADIQHALQSHGGSGDVVSGEAAAKISTLNAGYVWMMMNCFCSATYLLCMRKRIKLTNFKDFDSKTTQLISPASPMSIHTDTRVPAMYYNNLLSIPILLLASLFIENWSSANLNLNFPPENRNWILITMVISGLSSVFISYTSAWCVRITSSTTYSMVGALNKLPLAISGLVFFDAPVTVGSVGAIAVGFISGLVYTVAKIWQGKPGQGASGGGKGGAGQSGSLLPVSASVQSMRDSLKS</sequence>
<evidence type="ECO:0000256" key="8">
    <source>
        <dbReference type="SAM" id="MobiDB-lite"/>
    </source>
</evidence>
<feature type="transmembrane region" description="Helical" evidence="7">
    <location>
        <begin position="309"/>
        <end position="331"/>
    </location>
</feature>
<keyword evidence="7" id="KW-0762">Sugar transport</keyword>
<proteinExistence type="inferred from homology"/>
<protein>
    <recommendedName>
        <fullName evidence="7">GDP-mannose transporter</fullName>
        <shortName evidence="7">GMT</shortName>
    </recommendedName>
</protein>
<keyword evidence="6 7" id="KW-0472">Membrane</keyword>
<keyword evidence="4 7" id="KW-0812">Transmembrane</keyword>
<evidence type="ECO:0000256" key="7">
    <source>
        <dbReference type="RuleBase" id="RU367097"/>
    </source>
</evidence>
<evidence type="ECO:0000256" key="1">
    <source>
        <dbReference type="ARBA" id="ARBA00003420"/>
    </source>
</evidence>
<feature type="transmembrane region" description="Helical" evidence="7">
    <location>
        <begin position="76"/>
        <end position="95"/>
    </location>
</feature>
<evidence type="ECO:0000256" key="3">
    <source>
        <dbReference type="ARBA" id="ARBA00011182"/>
    </source>
</evidence>
<reference evidence="9" key="1">
    <citation type="submission" date="2023-06" db="EMBL/GenBank/DDBJ databases">
        <title>Black Yeasts Isolated from many extreme environments.</title>
        <authorList>
            <person name="Coleine C."/>
            <person name="Stajich J.E."/>
            <person name="Selbmann L."/>
        </authorList>
    </citation>
    <scope>NUCLEOTIDE SEQUENCE</scope>
    <source>
        <strain evidence="9">CCFEE 5200</strain>
    </source>
</reference>
<keyword evidence="10" id="KW-1185">Reference proteome</keyword>
<keyword evidence="5 7" id="KW-1133">Transmembrane helix</keyword>
<evidence type="ECO:0000256" key="2">
    <source>
        <dbReference type="ARBA" id="ARBA00010425"/>
    </source>
</evidence>
<feature type="region of interest" description="Disordered" evidence="8">
    <location>
        <begin position="394"/>
        <end position="424"/>
    </location>
</feature>
<keyword evidence="7" id="KW-0256">Endoplasmic reticulum</keyword>
<feature type="transmembrane region" description="Helical" evidence="7">
    <location>
        <begin position="170"/>
        <end position="188"/>
    </location>
</feature>
<accession>A0AAN6K4U5</accession>
<feature type="compositionally biased region" description="Basic and acidic residues" evidence="8">
    <location>
        <begin position="1"/>
        <end position="21"/>
    </location>
</feature>
<dbReference type="EMBL" id="JAUJLE010000341">
    <property type="protein sequence ID" value="KAK0959970.1"/>
    <property type="molecule type" value="Genomic_DNA"/>
</dbReference>
<feature type="compositionally biased region" description="Polar residues" evidence="8">
    <location>
        <begin position="413"/>
        <end position="424"/>
    </location>
</feature>
<dbReference type="GO" id="GO:0005789">
    <property type="term" value="C:endoplasmic reticulum membrane"/>
    <property type="evidence" value="ECO:0007669"/>
    <property type="project" value="UniProtKB-SubCell"/>
</dbReference>
<dbReference type="NCBIfam" id="TIGR00803">
    <property type="entry name" value="nst"/>
    <property type="match status" value="2"/>
</dbReference>
<comment type="function">
    <text evidence="1 7">Involved in the import of GDP-mannose from the cytoplasm into the Golgi lumen.</text>
</comment>
<dbReference type="PANTHER" id="PTHR11132">
    <property type="entry name" value="SOLUTE CARRIER FAMILY 35"/>
    <property type="match status" value="1"/>
</dbReference>
<keyword evidence="7" id="KW-0968">Cytoplasmic vesicle</keyword>
<comment type="subunit">
    <text evidence="3 7">Homooligomer.</text>
</comment>
<comment type="similarity">
    <text evidence="2 7">Belongs to the TPT transporter family. SLC35D subfamily.</text>
</comment>
<feature type="transmembrane region" description="Helical" evidence="7">
    <location>
        <begin position="144"/>
        <end position="163"/>
    </location>
</feature>
<gene>
    <name evidence="9" type="primary">VRG4_3</name>
    <name evidence="9" type="ORF">LTR91_020574</name>
</gene>
<evidence type="ECO:0000256" key="4">
    <source>
        <dbReference type="ARBA" id="ARBA00022692"/>
    </source>
</evidence>
<keyword evidence="7" id="KW-0333">Golgi apparatus</keyword>
<comment type="caution">
    <text evidence="9">The sequence shown here is derived from an EMBL/GenBank/DDBJ whole genome shotgun (WGS) entry which is preliminary data.</text>
</comment>
<keyword evidence="7" id="KW-0813">Transport</keyword>
<dbReference type="AlphaFoldDB" id="A0AAN6K4U5"/>
<comment type="subcellular location">
    <subcellularLocation>
        <location evidence="7">Golgi apparatus membrane</location>
        <topology evidence="7">Multi-pass membrane protein</topology>
    </subcellularLocation>
    <subcellularLocation>
        <location evidence="7">Cytoplasmic vesicle membrane</location>
        <topology evidence="7">Multi-pass membrane protein</topology>
    </subcellularLocation>
    <subcellularLocation>
        <location evidence="7">Endoplasmic reticulum membrane</location>
        <topology evidence="7">Multi-pass membrane protein</topology>
    </subcellularLocation>
</comment>
<feature type="transmembrane region" description="Helical" evidence="7">
    <location>
        <begin position="270"/>
        <end position="289"/>
    </location>
</feature>
<feature type="transmembrane region" description="Helical" evidence="7">
    <location>
        <begin position="338"/>
        <end position="358"/>
    </location>
</feature>
<feature type="transmembrane region" description="Helical" evidence="7">
    <location>
        <begin position="364"/>
        <end position="383"/>
    </location>
</feature>
<feature type="transmembrane region" description="Helical" evidence="7">
    <location>
        <begin position="216"/>
        <end position="234"/>
    </location>
</feature>
<organism evidence="9 10">
    <name type="scientific">Friedmanniomyces endolithicus</name>
    <dbReference type="NCBI Taxonomy" id="329885"/>
    <lineage>
        <taxon>Eukaryota</taxon>
        <taxon>Fungi</taxon>
        <taxon>Dikarya</taxon>
        <taxon>Ascomycota</taxon>
        <taxon>Pezizomycotina</taxon>
        <taxon>Dothideomycetes</taxon>
        <taxon>Dothideomycetidae</taxon>
        <taxon>Mycosphaerellales</taxon>
        <taxon>Teratosphaeriaceae</taxon>
        <taxon>Friedmanniomyces</taxon>
    </lineage>
</organism>
<dbReference type="GO" id="GO:0000139">
    <property type="term" value="C:Golgi membrane"/>
    <property type="evidence" value="ECO:0007669"/>
    <property type="project" value="UniProtKB-SubCell"/>
</dbReference>
<dbReference type="Proteomes" id="UP001175353">
    <property type="component" value="Unassembled WGS sequence"/>
</dbReference>
<name>A0AAN6K4U5_9PEZI</name>
<feature type="compositionally biased region" description="Gly residues" evidence="8">
    <location>
        <begin position="394"/>
        <end position="404"/>
    </location>
</feature>
<evidence type="ECO:0000313" key="10">
    <source>
        <dbReference type="Proteomes" id="UP001175353"/>
    </source>
</evidence>
<dbReference type="InterPro" id="IPR050186">
    <property type="entry name" value="TPT_transporter"/>
</dbReference>
<evidence type="ECO:0000256" key="6">
    <source>
        <dbReference type="ARBA" id="ARBA00023136"/>
    </source>
</evidence>
<dbReference type="GO" id="GO:0030659">
    <property type="term" value="C:cytoplasmic vesicle membrane"/>
    <property type="evidence" value="ECO:0007669"/>
    <property type="project" value="UniProtKB-SubCell"/>
</dbReference>